<gene>
    <name evidence="7" type="ORF">J2Z43_002056</name>
</gene>
<evidence type="ECO:0000313" key="7">
    <source>
        <dbReference type="EMBL" id="MBP1855658.1"/>
    </source>
</evidence>
<keyword evidence="4" id="KW-0964">Secreted</keyword>
<name>A0ABS4ECJ3_9FIRM</name>
<accession>A0ABS4ECJ3</accession>
<keyword evidence="3 4" id="KW-0975">Bacterial flagellum</keyword>
<dbReference type="PANTHER" id="PTHR42792:SF2">
    <property type="entry name" value="FLAGELLIN"/>
    <property type="match status" value="1"/>
</dbReference>
<feature type="domain" description="Flagellin N-terminal" evidence="5">
    <location>
        <begin position="3"/>
        <end position="141"/>
    </location>
</feature>
<dbReference type="InterPro" id="IPR042187">
    <property type="entry name" value="Flagellin_C_sub2"/>
</dbReference>
<keyword evidence="8" id="KW-1185">Reference proteome</keyword>
<dbReference type="InterPro" id="IPR046358">
    <property type="entry name" value="Flagellin_C"/>
</dbReference>
<keyword evidence="7" id="KW-0966">Cell projection</keyword>
<evidence type="ECO:0000259" key="6">
    <source>
        <dbReference type="Pfam" id="PF00700"/>
    </source>
</evidence>
<dbReference type="Pfam" id="PF00669">
    <property type="entry name" value="Flagellin_N"/>
    <property type="match status" value="1"/>
</dbReference>
<comment type="similarity">
    <text evidence="1 4">Belongs to the bacterial flagellin family.</text>
</comment>
<dbReference type="PRINTS" id="PR00207">
    <property type="entry name" value="FLAGELLIN"/>
</dbReference>
<reference evidence="7 8" key="1">
    <citation type="submission" date="2021-03" db="EMBL/GenBank/DDBJ databases">
        <title>Genomic Encyclopedia of Type Strains, Phase IV (KMG-IV): sequencing the most valuable type-strain genomes for metagenomic binning, comparative biology and taxonomic classification.</title>
        <authorList>
            <person name="Goeker M."/>
        </authorList>
    </citation>
    <scope>NUCLEOTIDE SEQUENCE [LARGE SCALE GENOMIC DNA]</scope>
    <source>
        <strain evidence="7 8">DSM 1289</strain>
    </source>
</reference>
<proteinExistence type="inferred from homology"/>
<dbReference type="RefSeq" id="WP_209457073.1">
    <property type="nucleotide sequence ID" value="NZ_BAAACS010000004.1"/>
</dbReference>
<evidence type="ECO:0000256" key="4">
    <source>
        <dbReference type="RuleBase" id="RU362073"/>
    </source>
</evidence>
<dbReference type="Proteomes" id="UP000767291">
    <property type="component" value="Unassembled WGS sequence"/>
</dbReference>
<dbReference type="SUPFAM" id="SSF64518">
    <property type="entry name" value="Phase 1 flagellin"/>
    <property type="match status" value="1"/>
</dbReference>
<dbReference type="Gene3D" id="1.20.1330.10">
    <property type="entry name" value="f41 fragment of flagellin, N-terminal domain"/>
    <property type="match status" value="1"/>
</dbReference>
<protein>
    <recommendedName>
        <fullName evidence="2 4">Flagellin</fullName>
    </recommendedName>
</protein>
<organism evidence="7 8">
    <name type="scientific">Metaclostridioides mangenotii</name>
    <dbReference type="NCBI Taxonomy" id="1540"/>
    <lineage>
        <taxon>Bacteria</taxon>
        <taxon>Bacillati</taxon>
        <taxon>Bacillota</taxon>
        <taxon>Clostridia</taxon>
        <taxon>Peptostreptococcales</taxon>
        <taxon>Peptostreptococcaceae</taxon>
        <taxon>Metaclostridioides</taxon>
    </lineage>
</organism>
<dbReference type="PANTHER" id="PTHR42792">
    <property type="entry name" value="FLAGELLIN"/>
    <property type="match status" value="1"/>
</dbReference>
<sequence>MRINNNVNALIANNQMNKNTALQSRSMEKLSSGLRIKRAADDSAGLAISEKMRNQIKGLNQAGLNVQDGISVVQTAEGALEETGNILKRMSQLAVQSANETNTASEREKIANELTQLSEEIARMSKTTEFNGKQLLDGTTTELSLQVGSNGSTDNQISVSLVNTSSIMTDAGITSDLIASMKAGTTEGSAAARTMMSNIDSALASVNSARSTIGAQQNRLESTQVNLSNTVENVTAAESRIRDTDVASEMVQLSKLNILAQASQSMLAQANQQPQSILQLLN</sequence>
<evidence type="ECO:0000256" key="2">
    <source>
        <dbReference type="ARBA" id="ARBA00020110"/>
    </source>
</evidence>
<evidence type="ECO:0000259" key="5">
    <source>
        <dbReference type="Pfam" id="PF00669"/>
    </source>
</evidence>
<comment type="subcellular location">
    <subcellularLocation>
        <location evidence="4">Secreted</location>
    </subcellularLocation>
    <subcellularLocation>
        <location evidence="4">Bacterial flagellum</location>
    </subcellularLocation>
</comment>
<evidence type="ECO:0000256" key="1">
    <source>
        <dbReference type="ARBA" id="ARBA00005709"/>
    </source>
</evidence>
<dbReference type="InterPro" id="IPR001029">
    <property type="entry name" value="Flagellin_N"/>
</dbReference>
<evidence type="ECO:0000313" key="8">
    <source>
        <dbReference type="Proteomes" id="UP000767291"/>
    </source>
</evidence>
<feature type="domain" description="Flagellin C-terminal" evidence="6">
    <location>
        <begin position="196"/>
        <end position="281"/>
    </location>
</feature>
<comment type="function">
    <text evidence="4">Flagellin is the subunit protein which polymerizes to form the filaments of bacterial flagella.</text>
</comment>
<evidence type="ECO:0000256" key="3">
    <source>
        <dbReference type="ARBA" id="ARBA00023143"/>
    </source>
</evidence>
<keyword evidence="7" id="KW-0282">Flagellum</keyword>
<keyword evidence="7" id="KW-0969">Cilium</keyword>
<comment type="caution">
    <text evidence="7">The sequence shown here is derived from an EMBL/GenBank/DDBJ whole genome shotgun (WGS) entry which is preliminary data.</text>
</comment>
<dbReference type="EMBL" id="JAGGJX010000004">
    <property type="protein sequence ID" value="MBP1855658.1"/>
    <property type="molecule type" value="Genomic_DNA"/>
</dbReference>
<dbReference type="Gene3D" id="6.10.10.10">
    <property type="entry name" value="Flagellar export chaperone, C-terminal domain"/>
    <property type="match status" value="1"/>
</dbReference>
<dbReference type="InterPro" id="IPR001492">
    <property type="entry name" value="Flagellin"/>
</dbReference>
<dbReference type="Pfam" id="PF00700">
    <property type="entry name" value="Flagellin_C"/>
    <property type="match status" value="1"/>
</dbReference>